<feature type="transmembrane region" description="Helical" evidence="1">
    <location>
        <begin position="215"/>
        <end position="235"/>
    </location>
</feature>
<evidence type="ECO:0008006" key="4">
    <source>
        <dbReference type="Google" id="ProtNLM"/>
    </source>
</evidence>
<gene>
    <name evidence="2" type="ORF">BDV95DRAFT_610205</name>
</gene>
<organism evidence="2 3">
    <name type="scientific">Massariosphaeria phaeospora</name>
    <dbReference type="NCBI Taxonomy" id="100035"/>
    <lineage>
        <taxon>Eukaryota</taxon>
        <taxon>Fungi</taxon>
        <taxon>Dikarya</taxon>
        <taxon>Ascomycota</taxon>
        <taxon>Pezizomycotina</taxon>
        <taxon>Dothideomycetes</taxon>
        <taxon>Pleosporomycetidae</taxon>
        <taxon>Pleosporales</taxon>
        <taxon>Pleosporales incertae sedis</taxon>
        <taxon>Massariosphaeria</taxon>
    </lineage>
</organism>
<accession>A0A7C8M4H1</accession>
<dbReference type="EMBL" id="JAADJZ010000020">
    <property type="protein sequence ID" value="KAF2868238.1"/>
    <property type="molecule type" value="Genomic_DNA"/>
</dbReference>
<evidence type="ECO:0000256" key="1">
    <source>
        <dbReference type="SAM" id="Phobius"/>
    </source>
</evidence>
<keyword evidence="1" id="KW-0812">Transmembrane</keyword>
<evidence type="ECO:0000313" key="3">
    <source>
        <dbReference type="Proteomes" id="UP000481861"/>
    </source>
</evidence>
<protein>
    <recommendedName>
        <fullName evidence="4">RING-type domain-containing protein</fullName>
    </recommendedName>
</protein>
<proteinExistence type="predicted"/>
<keyword evidence="1" id="KW-0472">Membrane</keyword>
<reference evidence="2 3" key="1">
    <citation type="submission" date="2020-01" db="EMBL/GenBank/DDBJ databases">
        <authorList>
            <consortium name="DOE Joint Genome Institute"/>
            <person name="Haridas S."/>
            <person name="Albert R."/>
            <person name="Binder M."/>
            <person name="Bloem J."/>
            <person name="Labutti K."/>
            <person name="Salamov A."/>
            <person name="Andreopoulos B."/>
            <person name="Baker S.E."/>
            <person name="Barry K."/>
            <person name="Bills G."/>
            <person name="Bluhm B.H."/>
            <person name="Cannon C."/>
            <person name="Castanera R."/>
            <person name="Culley D.E."/>
            <person name="Daum C."/>
            <person name="Ezra D."/>
            <person name="Gonzalez J.B."/>
            <person name="Henrissat B."/>
            <person name="Kuo A."/>
            <person name="Liang C."/>
            <person name="Lipzen A."/>
            <person name="Lutzoni F."/>
            <person name="Magnuson J."/>
            <person name="Mondo S."/>
            <person name="Nolan M."/>
            <person name="Ohm R."/>
            <person name="Pangilinan J."/>
            <person name="Park H.-J.H."/>
            <person name="Ramirez L."/>
            <person name="Alfaro M."/>
            <person name="Sun H."/>
            <person name="Tritt A."/>
            <person name="Yoshinaga Y."/>
            <person name="Zwiers L.-H.L."/>
            <person name="Turgeon B.G."/>
            <person name="Goodwin S.B."/>
            <person name="Spatafora J.W."/>
            <person name="Crous P.W."/>
            <person name="Grigoriev I.V."/>
        </authorList>
    </citation>
    <scope>NUCLEOTIDE SEQUENCE [LARGE SCALE GENOMIC DNA]</scope>
    <source>
        <strain evidence="2 3">CBS 611.86</strain>
    </source>
</reference>
<comment type="caution">
    <text evidence="2">The sequence shown here is derived from an EMBL/GenBank/DDBJ whole genome shotgun (WGS) entry which is preliminary data.</text>
</comment>
<sequence>MAEGRYPQPSYPQLYRFPKLLATYMVRPPSSDTPLREDTCFVCRRPFDQIDDPTDPTEVPCEARQYPNCGHLVGSACFEELITSGTVECQFCRVPFACVSPFPRWVQWVCRQSLFRADVAGQHDLMYNGDAAMERPYHRLREAHLHSGMSARQAVRLWWLYMTTRNWLAEMEVFGVPLIAMLGTDALRLVGVHSHFQDAELWVLRCLIGKQCGDFLGASVAALLVEMLVLSLVDYKRTVIEGEEPSSFFSVGLIVAINVPRALALCAGMSWWLAVMWLLALAIAFALYAATIAVLVAQGLKEPARDVVWRVLTTRSLGAPEWYRIDRETLEQLMEDSPLQVTPDGRVVARTRAPNYDTR</sequence>
<dbReference type="AlphaFoldDB" id="A0A7C8M4H1"/>
<keyword evidence="3" id="KW-1185">Reference proteome</keyword>
<feature type="transmembrane region" description="Helical" evidence="1">
    <location>
        <begin position="271"/>
        <end position="296"/>
    </location>
</feature>
<feature type="transmembrane region" description="Helical" evidence="1">
    <location>
        <begin position="247"/>
        <end position="265"/>
    </location>
</feature>
<dbReference type="SUPFAM" id="SSF57850">
    <property type="entry name" value="RING/U-box"/>
    <property type="match status" value="1"/>
</dbReference>
<evidence type="ECO:0000313" key="2">
    <source>
        <dbReference type="EMBL" id="KAF2868238.1"/>
    </source>
</evidence>
<name>A0A7C8M4H1_9PLEO</name>
<keyword evidence="1" id="KW-1133">Transmembrane helix</keyword>
<dbReference type="Proteomes" id="UP000481861">
    <property type="component" value="Unassembled WGS sequence"/>
</dbReference>